<accession>A0A8B8G644</accession>
<dbReference type="SMART" id="SM00409">
    <property type="entry name" value="IG"/>
    <property type="match status" value="1"/>
</dbReference>
<protein>
    <submittedName>
        <fullName evidence="3">Uncharacterized protein LOC112688953</fullName>
    </submittedName>
</protein>
<dbReference type="RefSeq" id="XP_025418185.1">
    <property type="nucleotide sequence ID" value="XM_025562400.1"/>
</dbReference>
<dbReference type="GeneID" id="112688953"/>
<organism evidence="2 3">
    <name type="scientific">Sipha flava</name>
    <name type="common">yellow sugarcane aphid</name>
    <dbReference type="NCBI Taxonomy" id="143950"/>
    <lineage>
        <taxon>Eukaryota</taxon>
        <taxon>Metazoa</taxon>
        <taxon>Ecdysozoa</taxon>
        <taxon>Arthropoda</taxon>
        <taxon>Hexapoda</taxon>
        <taxon>Insecta</taxon>
        <taxon>Pterygota</taxon>
        <taxon>Neoptera</taxon>
        <taxon>Paraneoptera</taxon>
        <taxon>Hemiptera</taxon>
        <taxon>Sternorrhyncha</taxon>
        <taxon>Aphidomorpha</taxon>
        <taxon>Aphidoidea</taxon>
        <taxon>Aphididae</taxon>
        <taxon>Sipha</taxon>
    </lineage>
</organism>
<dbReference type="OrthoDB" id="6478865at2759"/>
<name>A0A8B8G644_9HEMI</name>
<evidence type="ECO:0000259" key="1">
    <source>
        <dbReference type="SMART" id="SM00409"/>
    </source>
</evidence>
<dbReference type="Gene3D" id="2.60.40.10">
    <property type="entry name" value="Immunoglobulins"/>
    <property type="match status" value="2"/>
</dbReference>
<dbReference type="PANTHER" id="PTHR21261:SF2">
    <property type="entry name" value="GH04238P-RELATED"/>
    <property type="match status" value="1"/>
</dbReference>
<dbReference type="InterPro" id="IPR036179">
    <property type="entry name" value="Ig-like_dom_sf"/>
</dbReference>
<gene>
    <name evidence="3" type="primary">LOC112688953</name>
</gene>
<evidence type="ECO:0000313" key="3">
    <source>
        <dbReference type="RefSeq" id="XP_025418185.1"/>
    </source>
</evidence>
<dbReference type="Proteomes" id="UP000694846">
    <property type="component" value="Unplaced"/>
</dbReference>
<dbReference type="InterPro" id="IPR003599">
    <property type="entry name" value="Ig_sub"/>
</dbReference>
<sequence>MMVSRGITLLGMAGWTWKIVLALVACNHLALMWPFFFAVGCNAKIENQFKQSAPVLRERGVTLTELRVPSSVMAGVKSGVVLDCLYTLRPNSVGLVVAWYFNNSARPVYQWIPGQKPLSIGVFRHRANLDYKVSDDNETMHRALHIINPTIELSGDYRCVVSTYHDEDFMIKRMIVYSPEKKFEVYQKRVNNDTVRVTCMVSGVYPVPRLTLFNNSVIDKQSYPLANSRVDINRLKDSTYDVIISVLISNEEITTQSTLDCELKIPDTPYVKRKTFVFFQDPNAASHTCSTVFHAIVFYWVLKVIAY</sequence>
<evidence type="ECO:0000313" key="2">
    <source>
        <dbReference type="Proteomes" id="UP000694846"/>
    </source>
</evidence>
<dbReference type="InterPro" id="IPR013783">
    <property type="entry name" value="Ig-like_fold"/>
</dbReference>
<proteinExistence type="predicted"/>
<feature type="domain" description="Immunoglobulin" evidence="1">
    <location>
        <begin position="69"/>
        <end position="177"/>
    </location>
</feature>
<dbReference type="PANTHER" id="PTHR21261">
    <property type="entry name" value="BEAT PROTEIN"/>
    <property type="match status" value="1"/>
</dbReference>
<reference evidence="3" key="1">
    <citation type="submission" date="2025-08" db="UniProtKB">
        <authorList>
            <consortium name="RefSeq"/>
        </authorList>
    </citation>
    <scope>IDENTIFICATION</scope>
    <source>
        <tissue evidence="3">Whole body</tissue>
    </source>
</reference>
<dbReference type="SUPFAM" id="SSF48726">
    <property type="entry name" value="Immunoglobulin"/>
    <property type="match status" value="2"/>
</dbReference>
<keyword evidence="2" id="KW-1185">Reference proteome</keyword>
<dbReference type="AlphaFoldDB" id="A0A8B8G644"/>